<dbReference type="EMBL" id="JBFCZG010000002">
    <property type="protein sequence ID" value="KAL3426490.1"/>
    <property type="molecule type" value="Genomic_DNA"/>
</dbReference>
<proteinExistence type="predicted"/>
<comment type="caution">
    <text evidence="1">The sequence shown here is derived from an EMBL/GenBank/DDBJ whole genome shotgun (WGS) entry which is preliminary data.</text>
</comment>
<dbReference type="Gene3D" id="3.40.50.1820">
    <property type="entry name" value="alpha/beta hydrolase"/>
    <property type="match status" value="1"/>
</dbReference>
<keyword evidence="2" id="KW-1185">Reference proteome</keyword>
<name>A0ABR4PSZ5_9HELO</name>
<dbReference type="SUPFAM" id="SSF53474">
    <property type="entry name" value="alpha/beta-Hydrolases"/>
    <property type="match status" value="1"/>
</dbReference>
<sequence length="189" mass="21181">MDPVEFLSNCSVRSYTIDASFPRFPGTVADTQTKLQLSISEYIVYNATPGTATLVITHATSFNKKLWEPTIARILKTSKVEIKIQRILTLDAVNHGDSYLHNSKKLKNKWHWPDNSRDILAALKYLKVQQPVIGIGHSMGASCICHAGMMDPSAFYAIVSIDPVLFQLFSVGDVMAAKAMKRCDRWENF</sequence>
<gene>
    <name evidence="1" type="ORF">PVAG01_03281</name>
</gene>
<accession>A0ABR4PSZ5</accession>
<organism evidence="1 2">
    <name type="scientific">Phlyctema vagabunda</name>
    <dbReference type="NCBI Taxonomy" id="108571"/>
    <lineage>
        <taxon>Eukaryota</taxon>
        <taxon>Fungi</taxon>
        <taxon>Dikarya</taxon>
        <taxon>Ascomycota</taxon>
        <taxon>Pezizomycotina</taxon>
        <taxon>Leotiomycetes</taxon>
        <taxon>Helotiales</taxon>
        <taxon>Dermateaceae</taxon>
        <taxon>Phlyctema</taxon>
    </lineage>
</organism>
<reference evidence="1 2" key="1">
    <citation type="submission" date="2024-06" db="EMBL/GenBank/DDBJ databases">
        <title>Complete genome of Phlyctema vagabunda strain 19-DSS-EL-015.</title>
        <authorList>
            <person name="Fiorenzani C."/>
        </authorList>
    </citation>
    <scope>NUCLEOTIDE SEQUENCE [LARGE SCALE GENOMIC DNA]</scope>
    <source>
        <strain evidence="1 2">19-DSS-EL-015</strain>
    </source>
</reference>
<dbReference type="InterPro" id="IPR029058">
    <property type="entry name" value="AB_hydrolase_fold"/>
</dbReference>
<evidence type="ECO:0000313" key="1">
    <source>
        <dbReference type="EMBL" id="KAL3426490.1"/>
    </source>
</evidence>
<evidence type="ECO:0000313" key="2">
    <source>
        <dbReference type="Proteomes" id="UP001629113"/>
    </source>
</evidence>
<dbReference type="Proteomes" id="UP001629113">
    <property type="component" value="Unassembled WGS sequence"/>
</dbReference>
<protein>
    <submittedName>
        <fullName evidence="1">Toxin biosynthesis</fullName>
    </submittedName>
</protein>